<proteinExistence type="predicted"/>
<dbReference type="AlphaFoldDB" id="A0A0L0P5L7"/>
<name>A0A0L0P5L7_CANAR</name>
<accession>A0A0L0P5L7</accession>
<sequence length="57" mass="6316">MIITRDKHKDGKKGKNLGAGCHNNEHPKAGPVFLLFFLCRLSQNLLSKVFTNAHVNG</sequence>
<organism evidence="2 3">
    <name type="scientific">Candidozyma auris</name>
    <name type="common">Yeast</name>
    <name type="synonym">Candida auris</name>
    <dbReference type="NCBI Taxonomy" id="498019"/>
    <lineage>
        <taxon>Eukaryota</taxon>
        <taxon>Fungi</taxon>
        <taxon>Dikarya</taxon>
        <taxon>Ascomycota</taxon>
        <taxon>Saccharomycotina</taxon>
        <taxon>Pichiomycetes</taxon>
        <taxon>Metschnikowiaceae</taxon>
        <taxon>Candidozyma</taxon>
    </lineage>
</organism>
<reference evidence="3" key="1">
    <citation type="journal article" date="2015" name="BMC Genomics">
        <title>Draft genome of a commonly misdiagnosed multidrug resistant pathogen Candida auris.</title>
        <authorList>
            <person name="Chatterjee S."/>
            <person name="Alampalli S.V."/>
            <person name="Nageshan R.K."/>
            <person name="Chettiar S.T."/>
            <person name="Joshi S."/>
            <person name="Tatu U.S."/>
        </authorList>
    </citation>
    <scope>NUCLEOTIDE SEQUENCE [LARGE SCALE GENOMIC DNA]</scope>
    <source>
        <strain evidence="3">6684</strain>
    </source>
</reference>
<evidence type="ECO:0000256" key="1">
    <source>
        <dbReference type="SAM" id="MobiDB-lite"/>
    </source>
</evidence>
<dbReference type="VEuPathDB" id="FungiDB:QG37_00997"/>
<evidence type="ECO:0000313" key="3">
    <source>
        <dbReference type="Proteomes" id="UP000037122"/>
    </source>
</evidence>
<protein>
    <submittedName>
        <fullName evidence="2">Uncharacterized protein</fullName>
    </submittedName>
</protein>
<feature type="region of interest" description="Disordered" evidence="1">
    <location>
        <begin position="1"/>
        <end position="24"/>
    </location>
</feature>
<comment type="caution">
    <text evidence="2">The sequence shown here is derived from an EMBL/GenBank/DDBJ whole genome shotgun (WGS) entry which is preliminary data.</text>
</comment>
<evidence type="ECO:0000313" key="2">
    <source>
        <dbReference type="EMBL" id="KNE01662.1"/>
    </source>
</evidence>
<dbReference type="Proteomes" id="UP000037122">
    <property type="component" value="Unassembled WGS sequence"/>
</dbReference>
<gene>
    <name evidence="2" type="ORF">QG37_00997</name>
</gene>
<dbReference type="EMBL" id="LGST01000008">
    <property type="protein sequence ID" value="KNE01662.1"/>
    <property type="molecule type" value="Genomic_DNA"/>
</dbReference>